<dbReference type="AlphaFoldDB" id="A0AAD7TDS1"/>
<organism evidence="1 2">
    <name type="scientific">Aldrovandia affinis</name>
    <dbReference type="NCBI Taxonomy" id="143900"/>
    <lineage>
        <taxon>Eukaryota</taxon>
        <taxon>Metazoa</taxon>
        <taxon>Chordata</taxon>
        <taxon>Craniata</taxon>
        <taxon>Vertebrata</taxon>
        <taxon>Euteleostomi</taxon>
        <taxon>Actinopterygii</taxon>
        <taxon>Neopterygii</taxon>
        <taxon>Teleostei</taxon>
        <taxon>Notacanthiformes</taxon>
        <taxon>Halosauridae</taxon>
        <taxon>Aldrovandia</taxon>
    </lineage>
</organism>
<sequence>MPAVLCGCNPIMLEWGLFKKPGLGIKPQEEILGGDGVSVLKESVLVFSSEAGALPDDESEEEDKEVTSAKGEVCTFGGSTARSASMRKFLDFSIWPAVPVDRRSRTVVS</sequence>
<keyword evidence="2" id="KW-1185">Reference proteome</keyword>
<accession>A0AAD7TDS1</accession>
<dbReference type="EMBL" id="JAINUG010000001">
    <property type="protein sequence ID" value="KAJ8419135.1"/>
    <property type="molecule type" value="Genomic_DNA"/>
</dbReference>
<dbReference type="Proteomes" id="UP001221898">
    <property type="component" value="Unassembled WGS sequence"/>
</dbReference>
<gene>
    <name evidence="1" type="ORF">AAFF_G00006340</name>
</gene>
<reference evidence="1" key="1">
    <citation type="journal article" date="2023" name="Science">
        <title>Genome structures resolve the early diversification of teleost fishes.</title>
        <authorList>
            <person name="Parey E."/>
            <person name="Louis A."/>
            <person name="Montfort J."/>
            <person name="Bouchez O."/>
            <person name="Roques C."/>
            <person name="Iampietro C."/>
            <person name="Lluch J."/>
            <person name="Castinel A."/>
            <person name="Donnadieu C."/>
            <person name="Desvignes T."/>
            <person name="Floi Bucao C."/>
            <person name="Jouanno E."/>
            <person name="Wen M."/>
            <person name="Mejri S."/>
            <person name="Dirks R."/>
            <person name="Jansen H."/>
            <person name="Henkel C."/>
            <person name="Chen W.J."/>
            <person name="Zahm M."/>
            <person name="Cabau C."/>
            <person name="Klopp C."/>
            <person name="Thompson A.W."/>
            <person name="Robinson-Rechavi M."/>
            <person name="Braasch I."/>
            <person name="Lecointre G."/>
            <person name="Bobe J."/>
            <person name="Postlethwait J.H."/>
            <person name="Berthelot C."/>
            <person name="Roest Crollius H."/>
            <person name="Guiguen Y."/>
        </authorList>
    </citation>
    <scope>NUCLEOTIDE SEQUENCE</scope>
    <source>
        <strain evidence="1">NC1722</strain>
    </source>
</reference>
<proteinExistence type="predicted"/>
<comment type="caution">
    <text evidence="1">The sequence shown here is derived from an EMBL/GenBank/DDBJ whole genome shotgun (WGS) entry which is preliminary data.</text>
</comment>
<evidence type="ECO:0000313" key="1">
    <source>
        <dbReference type="EMBL" id="KAJ8419135.1"/>
    </source>
</evidence>
<evidence type="ECO:0000313" key="2">
    <source>
        <dbReference type="Proteomes" id="UP001221898"/>
    </source>
</evidence>
<protein>
    <submittedName>
        <fullName evidence="1">Uncharacterized protein</fullName>
    </submittedName>
</protein>
<name>A0AAD7TDS1_9TELE</name>